<dbReference type="InterPro" id="IPR008949">
    <property type="entry name" value="Isoprenoid_synthase_dom_sf"/>
</dbReference>
<dbReference type="SUPFAM" id="SSF48576">
    <property type="entry name" value="Terpenoid synthases"/>
    <property type="match status" value="1"/>
</dbReference>
<dbReference type="EMBL" id="DUCX01000042">
    <property type="protein sequence ID" value="HIF37372.1"/>
    <property type="molecule type" value="Genomic_DNA"/>
</dbReference>
<dbReference type="Proteomes" id="UP000585802">
    <property type="component" value="Unassembled WGS sequence"/>
</dbReference>
<dbReference type="PANTHER" id="PTHR11626:SF2">
    <property type="entry name" value="SQUALENE SYNTHASE"/>
    <property type="match status" value="1"/>
</dbReference>
<dbReference type="AlphaFoldDB" id="A0A7J4GWE6"/>
<name>A0A7J4GWE6_9ARCH</name>
<dbReference type="PANTHER" id="PTHR11626">
    <property type="entry name" value="FARNESYL-DIPHOSPHATE FARNESYLTRANSFERASE"/>
    <property type="match status" value="1"/>
</dbReference>
<proteinExistence type="predicted"/>
<dbReference type="SFLD" id="SFLDG01018">
    <property type="entry name" value="Squalene/Phytoene_Synthase_Lik"/>
    <property type="match status" value="1"/>
</dbReference>
<dbReference type="InterPro" id="IPR044844">
    <property type="entry name" value="Trans_IPPS_euk-type"/>
</dbReference>
<accession>A0A7J4GWE6</accession>
<dbReference type="Pfam" id="PF00494">
    <property type="entry name" value="SQS_PSY"/>
    <property type="match status" value="1"/>
</dbReference>
<gene>
    <name evidence="1" type="ORF">EYQ70_03065</name>
</gene>
<dbReference type="GO" id="GO:0045338">
    <property type="term" value="P:farnesyl diphosphate metabolic process"/>
    <property type="evidence" value="ECO:0007669"/>
    <property type="project" value="InterPro"/>
</dbReference>
<sequence length="346" mass="39679">MKSEYEVKMPSLYGAVKSKTGELLQESMDYCKGALQSVSRSFALTIPLVEENILAPIMVGYLEARILDTFEDDIGKREISLEERIHSMNLLMEVLESPSSSSAKEKAKELVDSADEMVANPQYRDLVKNMERVLTVHDSFDDRTKECMVRWLKEMNFGMQKFLKQEVYSFKDLNEYCYYVAGTPSGFLTELIRTRSKDLSIEASQILRDNERDFGLFLQKVNIIRDFREDILDNEKIFWPGFLFEKYDLTPPDLLLKEHEEKTMKMLDAMLDNACQHIEPVKSYLNAIPDEYAGFRAGAAVNFAMGVGTLETMRNNNEVFFGEKPVKITHAARDNILSDPLGFVSD</sequence>
<evidence type="ECO:0000313" key="1">
    <source>
        <dbReference type="EMBL" id="HIF37372.1"/>
    </source>
</evidence>
<dbReference type="SFLD" id="SFLDS00005">
    <property type="entry name" value="Isoprenoid_Synthase_Type_I"/>
    <property type="match status" value="1"/>
</dbReference>
<organism evidence="1 2">
    <name type="scientific">Marine Group III euryarchaeote</name>
    <dbReference type="NCBI Taxonomy" id="2173149"/>
    <lineage>
        <taxon>Archaea</taxon>
        <taxon>Methanobacteriati</taxon>
        <taxon>Thermoplasmatota</taxon>
        <taxon>Thermoplasmata</taxon>
        <taxon>Candidatus Thermoprofundales</taxon>
    </lineage>
</organism>
<evidence type="ECO:0000313" key="2">
    <source>
        <dbReference type="Proteomes" id="UP000585802"/>
    </source>
</evidence>
<reference evidence="2" key="1">
    <citation type="journal article" date="2019" name="bioRxiv">
        <title>Genome diversification in globally distributed novel marine Proteobacteria is linked to environmental adaptation.</title>
        <authorList>
            <person name="Zhou Z."/>
            <person name="Tran P.Q."/>
            <person name="Kieft K."/>
            <person name="Anantharaman K."/>
        </authorList>
    </citation>
    <scope>NUCLEOTIDE SEQUENCE [LARGE SCALE GENOMIC DNA]</scope>
</reference>
<dbReference type="Gene3D" id="1.10.600.10">
    <property type="entry name" value="Farnesyl Diphosphate Synthase"/>
    <property type="match status" value="1"/>
</dbReference>
<comment type="caution">
    <text evidence="1">The sequence shown here is derived from an EMBL/GenBank/DDBJ whole genome shotgun (WGS) entry which is preliminary data.</text>
</comment>
<dbReference type="InterPro" id="IPR002060">
    <property type="entry name" value="Squ/phyt_synthse"/>
</dbReference>
<protein>
    <submittedName>
        <fullName evidence="1">Squalene/phytoene synthase family protein</fullName>
    </submittedName>
</protein>
<dbReference type="GO" id="GO:0051996">
    <property type="term" value="F:squalene synthase [NAD(P)H] activity"/>
    <property type="evidence" value="ECO:0007669"/>
    <property type="project" value="InterPro"/>
</dbReference>